<proteinExistence type="predicted"/>
<evidence type="ECO:0000256" key="1">
    <source>
        <dbReference type="SAM" id="Coils"/>
    </source>
</evidence>
<dbReference type="Proteomes" id="UP001454036">
    <property type="component" value="Unassembled WGS sequence"/>
</dbReference>
<dbReference type="PANTHER" id="PTHR37707">
    <property type="entry name" value="MATERNAL EFFECT EMBRYO ARREST 9"/>
    <property type="match status" value="1"/>
</dbReference>
<reference evidence="2 3" key="1">
    <citation type="submission" date="2024-01" db="EMBL/GenBank/DDBJ databases">
        <title>The complete chloroplast genome sequence of Lithospermum erythrorhizon: insights into the phylogenetic relationship among Boraginaceae species and the maternal lineages of purple gromwells.</title>
        <authorList>
            <person name="Okada T."/>
            <person name="Watanabe K."/>
        </authorList>
    </citation>
    <scope>NUCLEOTIDE SEQUENCE [LARGE SCALE GENOMIC DNA]</scope>
</reference>
<sequence length="149" mass="16999">MEALMDQFTFLSNQSLGDRSFDPSRIEDLMKLFELEAYKAWADMELEQETEVKEAENSLKETEEYLELTMESAMEEFHRFEEEMENMAKAEYDSLNHVAEKARSLGKTMEKAATFSAKKYIEAAMNSAKASMNSAVKAISANSKKVHPS</sequence>
<evidence type="ECO:0008006" key="4">
    <source>
        <dbReference type="Google" id="ProtNLM"/>
    </source>
</evidence>
<organism evidence="2 3">
    <name type="scientific">Lithospermum erythrorhizon</name>
    <name type="common">Purple gromwell</name>
    <name type="synonym">Lithospermum officinale var. erythrorhizon</name>
    <dbReference type="NCBI Taxonomy" id="34254"/>
    <lineage>
        <taxon>Eukaryota</taxon>
        <taxon>Viridiplantae</taxon>
        <taxon>Streptophyta</taxon>
        <taxon>Embryophyta</taxon>
        <taxon>Tracheophyta</taxon>
        <taxon>Spermatophyta</taxon>
        <taxon>Magnoliopsida</taxon>
        <taxon>eudicotyledons</taxon>
        <taxon>Gunneridae</taxon>
        <taxon>Pentapetalae</taxon>
        <taxon>asterids</taxon>
        <taxon>lamiids</taxon>
        <taxon>Boraginales</taxon>
        <taxon>Boraginaceae</taxon>
        <taxon>Boraginoideae</taxon>
        <taxon>Lithospermeae</taxon>
        <taxon>Lithospermum</taxon>
    </lineage>
</organism>
<keyword evidence="1" id="KW-0175">Coiled coil</keyword>
<gene>
    <name evidence="2" type="ORF">LIER_01274</name>
</gene>
<dbReference type="PANTHER" id="PTHR37707:SF1">
    <property type="entry name" value="MATERNAL EFFECT EMBRYO ARREST 9"/>
    <property type="match status" value="1"/>
</dbReference>
<dbReference type="AlphaFoldDB" id="A0AAV3NL32"/>
<dbReference type="EMBL" id="BAABME010000121">
    <property type="protein sequence ID" value="GAA0139801.1"/>
    <property type="molecule type" value="Genomic_DNA"/>
</dbReference>
<comment type="caution">
    <text evidence="2">The sequence shown here is derived from an EMBL/GenBank/DDBJ whole genome shotgun (WGS) entry which is preliminary data.</text>
</comment>
<feature type="coiled-coil region" evidence="1">
    <location>
        <begin position="45"/>
        <end position="90"/>
    </location>
</feature>
<accession>A0AAV3NL32</accession>
<keyword evidence="3" id="KW-1185">Reference proteome</keyword>
<evidence type="ECO:0000313" key="3">
    <source>
        <dbReference type="Proteomes" id="UP001454036"/>
    </source>
</evidence>
<name>A0AAV3NL32_LITER</name>
<evidence type="ECO:0000313" key="2">
    <source>
        <dbReference type="EMBL" id="GAA0139801.1"/>
    </source>
</evidence>
<protein>
    <recommendedName>
        <fullName evidence="4">Maternal effect embryo arrest 9</fullName>
    </recommendedName>
</protein>